<proteinExistence type="predicted"/>
<organism evidence="1 2">
    <name type="scientific">Xenoophorus captivus</name>
    <dbReference type="NCBI Taxonomy" id="1517983"/>
    <lineage>
        <taxon>Eukaryota</taxon>
        <taxon>Metazoa</taxon>
        <taxon>Chordata</taxon>
        <taxon>Craniata</taxon>
        <taxon>Vertebrata</taxon>
        <taxon>Euteleostomi</taxon>
        <taxon>Actinopterygii</taxon>
        <taxon>Neopterygii</taxon>
        <taxon>Teleostei</taxon>
        <taxon>Neoteleostei</taxon>
        <taxon>Acanthomorphata</taxon>
        <taxon>Ovalentaria</taxon>
        <taxon>Atherinomorphae</taxon>
        <taxon>Cyprinodontiformes</taxon>
        <taxon>Goodeidae</taxon>
        <taxon>Xenoophorus</taxon>
    </lineage>
</organism>
<keyword evidence="2" id="KW-1185">Reference proteome</keyword>
<evidence type="ECO:0000313" key="1">
    <source>
        <dbReference type="EMBL" id="MEQ2191438.1"/>
    </source>
</evidence>
<accession>A0ABV0Q778</accession>
<dbReference type="Proteomes" id="UP001434883">
    <property type="component" value="Unassembled WGS sequence"/>
</dbReference>
<sequence length="100" mass="11036">MNLPQPKDLPVSTGPDHRFNSSRYVPCLSTLQCLTPTGETCSRHTPTCQSLRDFLTPPQPQHNDQKVSITTSSSFKTIYGTLIILSPEGYGVLFLPDNSI</sequence>
<evidence type="ECO:0000313" key="2">
    <source>
        <dbReference type="Proteomes" id="UP001434883"/>
    </source>
</evidence>
<comment type="caution">
    <text evidence="1">The sequence shown here is derived from an EMBL/GenBank/DDBJ whole genome shotgun (WGS) entry which is preliminary data.</text>
</comment>
<dbReference type="EMBL" id="JAHRIN010000782">
    <property type="protein sequence ID" value="MEQ2191438.1"/>
    <property type="molecule type" value="Genomic_DNA"/>
</dbReference>
<protein>
    <submittedName>
        <fullName evidence="1">Uncharacterized protein</fullName>
    </submittedName>
</protein>
<gene>
    <name evidence="1" type="ORF">XENOCAPTIV_028544</name>
</gene>
<reference evidence="1 2" key="1">
    <citation type="submission" date="2021-06" db="EMBL/GenBank/DDBJ databases">
        <authorList>
            <person name="Palmer J.M."/>
        </authorList>
    </citation>
    <scope>NUCLEOTIDE SEQUENCE [LARGE SCALE GENOMIC DNA]</scope>
    <source>
        <strain evidence="1 2">XC_2019</strain>
        <tissue evidence="1">Muscle</tissue>
    </source>
</reference>
<name>A0ABV0Q778_9TELE</name>